<protein>
    <submittedName>
        <fullName evidence="3">Uncharacterized protein</fullName>
    </submittedName>
</protein>
<keyword evidence="1" id="KW-0704">Schiff base</keyword>
<dbReference type="EMBL" id="CP126665">
    <property type="protein sequence ID" value="WKA11650.1"/>
    <property type="molecule type" value="Genomic_DNA"/>
</dbReference>
<dbReference type="Gene3D" id="3.20.20.70">
    <property type="entry name" value="Aldolase class I"/>
    <property type="match status" value="1"/>
</dbReference>
<keyword evidence="4" id="KW-1185">Reference proteome</keyword>
<proteinExistence type="predicted"/>
<accession>A0ABY9DVD4</accession>
<dbReference type="PANTHER" id="PTHR10683">
    <property type="entry name" value="TRANSALDOLASE"/>
    <property type="match status" value="1"/>
</dbReference>
<gene>
    <name evidence="3" type="ORF">VitviT2T_029129</name>
</gene>
<organism evidence="3 4">
    <name type="scientific">Vitis vinifera</name>
    <name type="common">Grape</name>
    <dbReference type="NCBI Taxonomy" id="29760"/>
    <lineage>
        <taxon>Eukaryota</taxon>
        <taxon>Viridiplantae</taxon>
        <taxon>Streptophyta</taxon>
        <taxon>Embryophyta</taxon>
        <taxon>Tracheophyta</taxon>
        <taxon>Spermatophyta</taxon>
        <taxon>Magnoliopsida</taxon>
        <taxon>eudicotyledons</taxon>
        <taxon>Gunneridae</taxon>
        <taxon>Pentapetalae</taxon>
        <taxon>rosids</taxon>
        <taxon>Vitales</taxon>
        <taxon>Vitaceae</taxon>
        <taxon>Viteae</taxon>
        <taxon>Vitis</taxon>
    </lineage>
</organism>
<name>A0ABY9DVD4_VITVI</name>
<dbReference type="InterPro" id="IPR013785">
    <property type="entry name" value="Aldolase_TIM"/>
</dbReference>
<sequence length="278" mass="31975">MGSDVVFDSLCLDRCLRSGCFLDIVMLLLLGDVFLMRISTETPFFSYKFHQRATNQDSISVEKEVSISKSILACPICYQPFTWNENLCEGLVSTIVLVRRHALVHDLLTLYNEIDVPPKCLLFKIPSTWQGIEASRLLESEGIQTHLTFVYRERRKNHKKEVQRNDTKVHDYQEQKQRDQVADHIFTQVSLSQRATCHILSGHKESTSLFEAAKGVGQKGGYRMSELEKCGCRRSGAEKRWPQKGDKGREKVAAAEMVEKVNPERKAEKRKERRKKVL</sequence>
<dbReference type="PANTHER" id="PTHR10683:SF18">
    <property type="entry name" value="TRANSALDOLASE"/>
    <property type="match status" value="1"/>
</dbReference>
<feature type="region of interest" description="Disordered" evidence="2">
    <location>
        <begin position="236"/>
        <end position="278"/>
    </location>
</feature>
<evidence type="ECO:0000256" key="1">
    <source>
        <dbReference type="ARBA" id="ARBA00023270"/>
    </source>
</evidence>
<reference evidence="3 4" key="1">
    <citation type="journal article" date="2023" name="Hortic Res">
        <title>The complete reference genome for grapevine (Vitis vinifera L.) genetics and breeding.</title>
        <authorList>
            <person name="Shi X."/>
            <person name="Cao S."/>
            <person name="Wang X."/>
            <person name="Huang S."/>
            <person name="Wang Y."/>
            <person name="Liu Z."/>
            <person name="Liu W."/>
            <person name="Leng X."/>
            <person name="Peng Y."/>
            <person name="Wang N."/>
            <person name="Wang Y."/>
            <person name="Ma Z."/>
            <person name="Xu X."/>
            <person name="Zhang F."/>
            <person name="Xue H."/>
            <person name="Zhong H."/>
            <person name="Wang Y."/>
            <person name="Zhang K."/>
            <person name="Velt A."/>
            <person name="Avia K."/>
            <person name="Holtgrawe D."/>
            <person name="Grimplet J."/>
            <person name="Matus J.T."/>
            <person name="Ware D."/>
            <person name="Wu X."/>
            <person name="Wang H."/>
            <person name="Liu C."/>
            <person name="Fang Y."/>
            <person name="Rustenholz C."/>
            <person name="Cheng Z."/>
            <person name="Xiao H."/>
            <person name="Zhou Y."/>
        </authorList>
    </citation>
    <scope>NUCLEOTIDE SEQUENCE [LARGE SCALE GENOMIC DNA]</scope>
    <source>
        <strain evidence="4">cv. Pinot noir / PN40024</strain>
        <tissue evidence="3">Leaf</tissue>
    </source>
</reference>
<dbReference type="Proteomes" id="UP001227230">
    <property type="component" value="Chromosome 18"/>
</dbReference>
<dbReference type="Pfam" id="PF00923">
    <property type="entry name" value="TAL_FSA"/>
    <property type="match status" value="1"/>
</dbReference>
<evidence type="ECO:0000313" key="4">
    <source>
        <dbReference type="Proteomes" id="UP001227230"/>
    </source>
</evidence>
<feature type="compositionally biased region" description="Basic and acidic residues" evidence="2">
    <location>
        <begin position="236"/>
        <end position="270"/>
    </location>
</feature>
<evidence type="ECO:0000313" key="3">
    <source>
        <dbReference type="EMBL" id="WKA11650.1"/>
    </source>
</evidence>
<dbReference type="SUPFAM" id="SSF51569">
    <property type="entry name" value="Aldolase"/>
    <property type="match status" value="1"/>
</dbReference>
<evidence type="ECO:0000256" key="2">
    <source>
        <dbReference type="SAM" id="MobiDB-lite"/>
    </source>
</evidence>
<dbReference type="InterPro" id="IPR001585">
    <property type="entry name" value="TAL/FSA"/>
</dbReference>